<feature type="compositionally biased region" description="Polar residues" evidence="1">
    <location>
        <begin position="900"/>
        <end position="919"/>
    </location>
</feature>
<feature type="compositionally biased region" description="Low complexity" evidence="1">
    <location>
        <begin position="1161"/>
        <end position="1181"/>
    </location>
</feature>
<feature type="compositionally biased region" description="Basic residues" evidence="1">
    <location>
        <begin position="1355"/>
        <end position="1370"/>
    </location>
</feature>
<dbReference type="EMBL" id="JAWRVE010000013">
    <property type="protein sequence ID" value="KAL1877903.1"/>
    <property type="molecule type" value="Genomic_DNA"/>
</dbReference>
<reference evidence="3 4" key="1">
    <citation type="journal article" date="2024" name="IMA Fungus">
        <title>IMA Genome - F19 : A genome assembly and annotation guide to empower mycologists, including annotated draft genome sequences of Ceratocystis pirilliformis, Diaporthe australafricana, Fusarium ophioides, Paecilomyces lecythidis, and Sporothrix stenoceras.</title>
        <authorList>
            <person name="Aylward J."/>
            <person name="Wilson A.M."/>
            <person name="Visagie C.M."/>
            <person name="Spraker J."/>
            <person name="Barnes I."/>
            <person name="Buitendag C."/>
            <person name="Ceriani C."/>
            <person name="Del Mar Angel L."/>
            <person name="du Plessis D."/>
            <person name="Fuchs T."/>
            <person name="Gasser K."/>
            <person name="Kramer D."/>
            <person name="Li W."/>
            <person name="Munsamy K."/>
            <person name="Piso A."/>
            <person name="Price J.L."/>
            <person name="Sonnekus B."/>
            <person name="Thomas C."/>
            <person name="van der Nest A."/>
            <person name="van Dijk A."/>
            <person name="van Heerden A."/>
            <person name="van Vuuren N."/>
            <person name="Yilmaz N."/>
            <person name="Duong T.A."/>
            <person name="van der Merwe N.A."/>
            <person name="Wingfield M.J."/>
            <person name="Wingfield B.D."/>
        </authorList>
    </citation>
    <scope>NUCLEOTIDE SEQUENCE [LARGE SCALE GENOMIC DNA]</scope>
    <source>
        <strain evidence="3 4">CMW 18300</strain>
    </source>
</reference>
<evidence type="ECO:0000313" key="3">
    <source>
        <dbReference type="EMBL" id="KAL1877903.1"/>
    </source>
</evidence>
<keyword evidence="4" id="KW-1185">Reference proteome</keyword>
<feature type="region of interest" description="Disordered" evidence="1">
    <location>
        <begin position="241"/>
        <end position="265"/>
    </location>
</feature>
<feature type="region of interest" description="Disordered" evidence="1">
    <location>
        <begin position="286"/>
        <end position="335"/>
    </location>
</feature>
<feature type="region of interest" description="Disordered" evidence="1">
    <location>
        <begin position="690"/>
        <end position="772"/>
    </location>
</feature>
<comment type="caution">
    <text evidence="3">The sequence shown here is derived from an EMBL/GenBank/DDBJ whole genome shotgun (WGS) entry which is preliminary data.</text>
</comment>
<evidence type="ECO:0000256" key="1">
    <source>
        <dbReference type="SAM" id="MobiDB-lite"/>
    </source>
</evidence>
<dbReference type="PANTHER" id="PTHR28190:SF2">
    <property type="entry name" value="MIGRATION PROTEIN, PUTATIVE (AFU_ORTHOLOGUE AFUA_2G07730)-RELATED"/>
    <property type="match status" value="1"/>
</dbReference>
<feature type="region of interest" description="Disordered" evidence="1">
    <location>
        <begin position="183"/>
        <end position="211"/>
    </location>
</feature>
<feature type="compositionally biased region" description="Basic and acidic residues" evidence="1">
    <location>
        <begin position="61"/>
        <end position="75"/>
    </location>
</feature>
<organism evidence="3 4">
    <name type="scientific">Diaporthe australafricana</name>
    <dbReference type="NCBI Taxonomy" id="127596"/>
    <lineage>
        <taxon>Eukaryota</taxon>
        <taxon>Fungi</taxon>
        <taxon>Dikarya</taxon>
        <taxon>Ascomycota</taxon>
        <taxon>Pezizomycotina</taxon>
        <taxon>Sordariomycetes</taxon>
        <taxon>Sordariomycetidae</taxon>
        <taxon>Diaporthales</taxon>
        <taxon>Diaporthaceae</taxon>
        <taxon>Diaporthe</taxon>
    </lineage>
</organism>
<evidence type="ECO:0000313" key="4">
    <source>
        <dbReference type="Proteomes" id="UP001583177"/>
    </source>
</evidence>
<feature type="compositionally biased region" description="Polar residues" evidence="1">
    <location>
        <begin position="811"/>
        <end position="823"/>
    </location>
</feature>
<dbReference type="Proteomes" id="UP001583177">
    <property type="component" value="Unassembled WGS sequence"/>
</dbReference>
<sequence length="1406" mass="152521">MAVWETEDERSGPARPALTTNMDAQRPRSSRTPSRGSKRSRRSVTPPAKISSSPPPMPGSDKTDKSDRVSKDFATDHNISILDPRRFTPTLHANLVSEILSLRRDQEEKLKLIESLESTLQTTRDEEDSIQTTLVGTAKENRSLKRQLALLEGGTSSALGELARERDEAVEAAAESRKRLEAAQKKLKTQEDDSGRTHDQWAKEKDDWDEERRKMERKLHVAETRLKAILEEVAAFHDAQANAGDESDGEDKGKDKDSDAGSVRSMSLRESLRFSLMNKANGHSLADELDFDDDSDYQTDPNGRDSVMSTRMHTRNDSRASILSKTHRRHRSSESFIRPGSVARGRFQPQMQAEGSLANGIIQEIEEPPSPAHRKPTVSYTDTGVQYSPPPSPKLPPGRASVSEPSGVSALAARWEKHHEAEATEANQRRKRVAAAARPLSVQATAPQSLMVSASAQTVDVPLSPPKTPRTPTQEPAPTPKPQPADMVSSSTQTDPPAPPPLPRPTTPPTLAIPSIAIHPPRSRPSTPKKSLLPQYFKDFGCQVSISNVPMSSTGVQTEEIRIDQRLDRLPAHLHPSAINSRPTSPAAGTEIPNDPDRHFTPVPGNLPPRNPRRLTSQRSIGELATSARMSVESETKDAYPGNNDDGPVSQKAGVRRPHRISSLFAGFDAVSSADEADDFADADMSDTEYRTALSAPRPVKTPEPGRSTPGSLPSSPDEVVPKKSADKIPTRATGNKEILASPRLADSPEGFGPNTKGSKGHMRGSVMGAKPGGMRRAAMIQNGITTHQEDAKDPPFPIPTRASSRKPLNGSVTSDGNRSPTRNEPWKKNRMPLHRANSLRKSRSGAAGHSRGRSRRQNSRSPPYTPDPSQDPNIPPLPRNQLTTPRNDRGRGRGHSHHPSTNTATTEATGFQSNASSQPAANTVVDAIAQTMVGEWMFKYVRRRKSFGVASDNVAKDDSSNDRHKRWVWLAPYERAILWSSKQPSSGSALLGKSGRKLTIQSVLDVKDDNPAPKGHTVVFNRSILILTPQRALKFTAVNAERHYLWLTSLSFLAHSQQQVPDLPAPAPPPAAARTPDFDIPPSKAKSRRPRIRDSIRLAKGHNANTAANNAPMANPSGGIGGVMTSQLTNGGHQPAPMPSIPDVPTSLVPGYRSPPPPTVSESVTSGYSNPSNPSNHTNPGQHSREWSGDAAEPPYIPRFQDRDRAQANGGGAVIHGRKRSNTGGHVPPPLSFRGFSGPTSYHAPTNSQSTGTGSSEVYSNPSNNSHSTPYSGPASAGLSSQGWGGMSVVSGRTSEASNRTSGANFFDAIGTVRMEAFISPLAFSQFGPEGDNGGGGGVGGGNFPDPLEDSRYRARRRSKEIRRRRSRSRQRDSYSSRGARSDYYSGSRTAGEEEYMREDPFKGF</sequence>
<protein>
    <recommendedName>
        <fullName evidence="2">Pleckstrin homology domain-containing protein</fullName>
    </recommendedName>
</protein>
<feature type="region of interest" description="Disordered" evidence="1">
    <location>
        <begin position="1329"/>
        <end position="1406"/>
    </location>
</feature>
<dbReference type="Pfam" id="PF12814">
    <property type="entry name" value="Mcp5_PH"/>
    <property type="match status" value="1"/>
</dbReference>
<feature type="compositionally biased region" description="Basic residues" evidence="1">
    <location>
        <begin position="829"/>
        <end position="844"/>
    </location>
</feature>
<feature type="compositionally biased region" description="Low complexity" evidence="1">
    <location>
        <begin position="1104"/>
        <end position="1116"/>
    </location>
</feature>
<feature type="compositionally biased region" description="Pro residues" evidence="1">
    <location>
        <begin position="463"/>
        <end position="483"/>
    </location>
</feature>
<gene>
    <name evidence="3" type="ORF">Daus18300_002256</name>
</gene>
<feature type="region of interest" description="Disordered" evidence="1">
    <location>
        <begin position="575"/>
        <end position="656"/>
    </location>
</feature>
<feature type="region of interest" description="Disordered" evidence="1">
    <location>
        <begin position="1"/>
        <end position="76"/>
    </location>
</feature>
<feature type="region of interest" description="Disordered" evidence="1">
    <location>
        <begin position="1061"/>
        <end position="1302"/>
    </location>
</feature>
<feature type="region of interest" description="Disordered" evidence="1">
    <location>
        <begin position="787"/>
        <end position="919"/>
    </location>
</feature>
<feature type="compositionally biased region" description="Gly residues" evidence="1">
    <location>
        <begin position="1332"/>
        <end position="1344"/>
    </location>
</feature>
<dbReference type="PANTHER" id="PTHR28190">
    <property type="entry name" value="NUCLEAR MIGRATION PROTEIN NUM1"/>
    <property type="match status" value="1"/>
</dbReference>
<feature type="compositionally biased region" description="Pro residues" evidence="1">
    <location>
        <begin position="496"/>
        <end position="508"/>
    </location>
</feature>
<feature type="region of interest" description="Disordered" evidence="1">
    <location>
        <begin position="455"/>
        <end position="532"/>
    </location>
</feature>
<dbReference type="InterPro" id="IPR024774">
    <property type="entry name" value="PH_dom-Mcp5-type"/>
</dbReference>
<name>A0ABR3XQM3_9PEZI</name>
<feature type="domain" description="Pleckstrin homology" evidence="2">
    <location>
        <begin position="925"/>
        <end position="1057"/>
    </location>
</feature>
<feature type="compositionally biased region" description="Basic and acidic residues" evidence="1">
    <location>
        <begin position="250"/>
        <end position="259"/>
    </location>
</feature>
<feature type="compositionally biased region" description="Polar residues" evidence="1">
    <location>
        <begin position="1292"/>
        <end position="1302"/>
    </location>
</feature>
<dbReference type="InterPro" id="IPR053005">
    <property type="entry name" value="Nuclear_Pos-Cytoskel_Interact"/>
</dbReference>
<feature type="compositionally biased region" description="Polar residues" evidence="1">
    <location>
        <begin position="1239"/>
        <end position="1272"/>
    </location>
</feature>
<feature type="compositionally biased region" description="Basic and acidic residues" evidence="1">
    <location>
        <begin position="720"/>
        <end position="730"/>
    </location>
</feature>
<proteinExistence type="predicted"/>
<feature type="compositionally biased region" description="Acidic residues" evidence="1">
    <location>
        <begin position="287"/>
        <end position="297"/>
    </location>
</feature>
<accession>A0ABR3XQM3</accession>
<evidence type="ECO:0000259" key="2">
    <source>
        <dbReference type="Pfam" id="PF12814"/>
    </source>
</evidence>
<feature type="region of interest" description="Disordered" evidence="1">
    <location>
        <begin position="366"/>
        <end position="440"/>
    </location>
</feature>